<gene>
    <name evidence="2" type="ORF">CR513_20794</name>
</gene>
<comment type="caution">
    <text evidence="2">The sequence shown here is derived from an EMBL/GenBank/DDBJ whole genome shotgun (WGS) entry which is preliminary data.</text>
</comment>
<reference evidence="2" key="1">
    <citation type="submission" date="2018-05" db="EMBL/GenBank/DDBJ databases">
        <title>Draft genome of Mucuna pruriens seed.</title>
        <authorList>
            <person name="Nnadi N.E."/>
            <person name="Vos R."/>
            <person name="Hasami M.H."/>
            <person name="Devisetty U.K."/>
            <person name="Aguiy J.C."/>
        </authorList>
    </citation>
    <scope>NUCLEOTIDE SEQUENCE [LARGE SCALE GENOMIC DNA]</scope>
    <source>
        <strain evidence="2">JCA_2017</strain>
    </source>
</reference>
<dbReference type="EMBL" id="QJKJ01003859">
    <property type="protein sequence ID" value="RDX96539.1"/>
    <property type="molecule type" value="Genomic_DNA"/>
</dbReference>
<evidence type="ECO:0000313" key="3">
    <source>
        <dbReference type="Proteomes" id="UP000257109"/>
    </source>
</evidence>
<keyword evidence="3" id="KW-1185">Reference proteome</keyword>
<protein>
    <submittedName>
        <fullName evidence="2">Uncharacterized protein</fullName>
    </submittedName>
</protein>
<sequence length="71" mass="8075">MQIKRSASRKPFVGASSWKGKDREEERARREKIPKKGSDISHGMPNQAYQDCLLSLSSLSCFAKSSFHKNF</sequence>
<feature type="compositionally biased region" description="Basic and acidic residues" evidence="1">
    <location>
        <begin position="19"/>
        <end position="39"/>
    </location>
</feature>
<feature type="region of interest" description="Disordered" evidence="1">
    <location>
        <begin position="1"/>
        <end position="45"/>
    </location>
</feature>
<name>A0A371H180_MUCPR</name>
<organism evidence="2 3">
    <name type="scientific">Mucuna pruriens</name>
    <name type="common">Velvet bean</name>
    <name type="synonym">Dolichos pruriens</name>
    <dbReference type="NCBI Taxonomy" id="157652"/>
    <lineage>
        <taxon>Eukaryota</taxon>
        <taxon>Viridiplantae</taxon>
        <taxon>Streptophyta</taxon>
        <taxon>Embryophyta</taxon>
        <taxon>Tracheophyta</taxon>
        <taxon>Spermatophyta</taxon>
        <taxon>Magnoliopsida</taxon>
        <taxon>eudicotyledons</taxon>
        <taxon>Gunneridae</taxon>
        <taxon>Pentapetalae</taxon>
        <taxon>rosids</taxon>
        <taxon>fabids</taxon>
        <taxon>Fabales</taxon>
        <taxon>Fabaceae</taxon>
        <taxon>Papilionoideae</taxon>
        <taxon>50 kb inversion clade</taxon>
        <taxon>NPAAA clade</taxon>
        <taxon>indigoferoid/millettioid clade</taxon>
        <taxon>Phaseoleae</taxon>
        <taxon>Mucuna</taxon>
    </lineage>
</organism>
<proteinExistence type="predicted"/>
<feature type="non-terminal residue" evidence="2">
    <location>
        <position position="1"/>
    </location>
</feature>
<evidence type="ECO:0000256" key="1">
    <source>
        <dbReference type="SAM" id="MobiDB-lite"/>
    </source>
</evidence>
<dbReference type="Proteomes" id="UP000257109">
    <property type="component" value="Unassembled WGS sequence"/>
</dbReference>
<accession>A0A371H180</accession>
<dbReference type="AlphaFoldDB" id="A0A371H180"/>
<evidence type="ECO:0000313" key="2">
    <source>
        <dbReference type="EMBL" id="RDX96539.1"/>
    </source>
</evidence>